<dbReference type="PANTHER" id="PTHR42085:SF2">
    <property type="entry name" value="F-BOX DOMAIN-CONTAINING PROTEIN"/>
    <property type="match status" value="1"/>
</dbReference>
<keyword evidence="2" id="KW-1185">Reference proteome</keyword>
<gene>
    <name evidence="1" type="ORF">E8E12_001850</name>
</gene>
<dbReference type="OrthoDB" id="5413827at2759"/>
<dbReference type="InterPro" id="IPR038883">
    <property type="entry name" value="AN11006-like"/>
</dbReference>
<evidence type="ECO:0000313" key="2">
    <source>
        <dbReference type="Proteomes" id="UP000758155"/>
    </source>
</evidence>
<comment type="caution">
    <text evidence="1">The sequence shown here is derived from an EMBL/GenBank/DDBJ whole genome shotgun (WGS) entry which is preliminary data.</text>
</comment>
<sequence length="181" mass="20755">MDPLSSPPVDMAQATVSFLVLPAEVRHMIYHYLFPEGRSAVQLLKRNAGKGYISMSDRLGMIATCRQIYREATGVLQEQNRLAIVKPETFRQLVQKLWIEIYYDSDDDECFDYHILQHLIPLQGIHLHYDLDNRTEAEDDLEDSKGDMDCLFDIDSDQGSLLGVAADLAQRIDETEGMIFW</sequence>
<dbReference type="EMBL" id="SWKV01000035">
    <property type="protein sequence ID" value="KAF3038614.1"/>
    <property type="molecule type" value="Genomic_DNA"/>
</dbReference>
<dbReference type="PANTHER" id="PTHR42085">
    <property type="entry name" value="F-BOX DOMAIN-CONTAINING PROTEIN"/>
    <property type="match status" value="1"/>
</dbReference>
<name>A0A9P4WQA4_9PLEO</name>
<dbReference type="Proteomes" id="UP000758155">
    <property type="component" value="Unassembled WGS sequence"/>
</dbReference>
<organism evidence="1 2">
    <name type="scientific">Didymella heteroderae</name>
    <dbReference type="NCBI Taxonomy" id="1769908"/>
    <lineage>
        <taxon>Eukaryota</taxon>
        <taxon>Fungi</taxon>
        <taxon>Dikarya</taxon>
        <taxon>Ascomycota</taxon>
        <taxon>Pezizomycotina</taxon>
        <taxon>Dothideomycetes</taxon>
        <taxon>Pleosporomycetidae</taxon>
        <taxon>Pleosporales</taxon>
        <taxon>Pleosporineae</taxon>
        <taxon>Didymellaceae</taxon>
        <taxon>Didymella</taxon>
    </lineage>
</organism>
<evidence type="ECO:0000313" key="1">
    <source>
        <dbReference type="EMBL" id="KAF3038614.1"/>
    </source>
</evidence>
<accession>A0A9P4WQA4</accession>
<dbReference type="AlphaFoldDB" id="A0A9P4WQA4"/>
<protein>
    <submittedName>
        <fullName evidence="1">Uncharacterized protein</fullName>
    </submittedName>
</protein>
<reference evidence="1" key="1">
    <citation type="submission" date="2019-04" db="EMBL/GenBank/DDBJ databases">
        <title>Sequencing of skin fungus with MAO and IRED activity.</title>
        <authorList>
            <person name="Marsaioli A.J."/>
            <person name="Bonatto J.M.C."/>
            <person name="Reis Junior O."/>
        </authorList>
    </citation>
    <scope>NUCLEOTIDE SEQUENCE</scope>
    <source>
        <strain evidence="1">28M1</strain>
    </source>
</reference>
<proteinExistence type="predicted"/>